<feature type="compositionally biased region" description="Basic and acidic residues" evidence="1">
    <location>
        <begin position="280"/>
        <end position="296"/>
    </location>
</feature>
<feature type="compositionally biased region" description="Basic residues" evidence="1">
    <location>
        <begin position="190"/>
        <end position="199"/>
    </location>
</feature>
<dbReference type="AlphaFoldDB" id="A8P2T8"/>
<dbReference type="EMBL" id="AACS02000013">
    <property type="protein sequence ID" value="EAU83425.2"/>
    <property type="molecule type" value="Genomic_DNA"/>
</dbReference>
<feature type="compositionally biased region" description="Polar residues" evidence="1">
    <location>
        <begin position="139"/>
        <end position="149"/>
    </location>
</feature>
<feature type="compositionally biased region" description="Basic and acidic residues" evidence="1">
    <location>
        <begin position="201"/>
        <end position="222"/>
    </location>
</feature>
<feature type="region of interest" description="Disordered" evidence="1">
    <location>
        <begin position="312"/>
        <end position="445"/>
    </location>
</feature>
<evidence type="ECO:0000256" key="1">
    <source>
        <dbReference type="SAM" id="MobiDB-lite"/>
    </source>
</evidence>
<dbReference type="RefSeq" id="XP_001838400.2">
    <property type="nucleotide sequence ID" value="XM_001838348.2"/>
</dbReference>
<dbReference type="HOGENOM" id="CLU_577475_0_0_1"/>
<organism evidence="2 3">
    <name type="scientific">Coprinopsis cinerea (strain Okayama-7 / 130 / ATCC MYA-4618 / FGSC 9003)</name>
    <name type="common">Inky cap fungus</name>
    <name type="synonym">Hormographiella aspergillata</name>
    <dbReference type="NCBI Taxonomy" id="240176"/>
    <lineage>
        <taxon>Eukaryota</taxon>
        <taxon>Fungi</taxon>
        <taxon>Dikarya</taxon>
        <taxon>Basidiomycota</taxon>
        <taxon>Agaricomycotina</taxon>
        <taxon>Agaricomycetes</taxon>
        <taxon>Agaricomycetidae</taxon>
        <taxon>Agaricales</taxon>
        <taxon>Agaricineae</taxon>
        <taxon>Psathyrellaceae</taxon>
        <taxon>Coprinopsis</taxon>
    </lineage>
</organism>
<dbReference type="Gene3D" id="3.30.420.10">
    <property type="entry name" value="Ribonuclease H-like superfamily/Ribonuclease H"/>
    <property type="match status" value="1"/>
</dbReference>
<evidence type="ECO:0000313" key="3">
    <source>
        <dbReference type="Proteomes" id="UP000001861"/>
    </source>
</evidence>
<sequence>MPEQILKKLERVMDDFVQIKKGDQKVNAIGKETLRLTTEKGGKKLLDIKSRNEAIELMKLHVRNRISEASHKVKFAPIITTKNIKEDMPFWYHPGTELKKRLCENDRSRSCENPNTCRNNAHQKLSYLMPKWDPRNDEQPQPGNNPAETETNEIPAITIEDLQDLRGGNLTQHVCVFTEIVSGSDTERGRRTKYRRGNLRKNQDEMTKSKKERISREPEQERQNNTQENLEYSRTTTTTNRNPADKIRARTGSKGSGTAVRPRARAKSRDYKVAHQSQELNRRAEMKNETDSDKETTVFTDRSCWIVLGKRNSKRESRSRPLVQGKQREEQGNKTPNPPKLQQRRRTSCGDGSHPRKQNCEKHKNSQQLPIHDKRHNKTPTRLARQGVHRNKKHKHPTSHNRRTDPNSAKIMLRKVKGHSGDTGNDGADAKAAEGANKPTPDGIDLKAGQNIRKLGININRCTQSLLYKAMAH</sequence>
<dbReference type="OrthoDB" id="2956797at2759"/>
<accession>A8P2T8</accession>
<feature type="compositionally biased region" description="Basic residues" evidence="1">
    <location>
        <begin position="387"/>
        <end position="401"/>
    </location>
</feature>
<feature type="region of interest" description="Disordered" evidence="1">
    <location>
        <begin position="184"/>
        <end position="296"/>
    </location>
</feature>
<dbReference type="InterPro" id="IPR036397">
    <property type="entry name" value="RNaseH_sf"/>
</dbReference>
<keyword evidence="3" id="KW-1185">Reference proteome</keyword>
<proteinExistence type="predicted"/>
<reference evidence="2 3" key="1">
    <citation type="journal article" date="2010" name="Proc. Natl. Acad. Sci. U.S.A.">
        <title>Insights into evolution of multicellular fungi from the assembled chromosomes of the mushroom Coprinopsis cinerea (Coprinus cinereus).</title>
        <authorList>
            <person name="Stajich J.E."/>
            <person name="Wilke S.K."/>
            <person name="Ahren D."/>
            <person name="Au C.H."/>
            <person name="Birren B.W."/>
            <person name="Borodovsky M."/>
            <person name="Burns C."/>
            <person name="Canback B."/>
            <person name="Casselton L.A."/>
            <person name="Cheng C.K."/>
            <person name="Deng J."/>
            <person name="Dietrich F.S."/>
            <person name="Fargo D.C."/>
            <person name="Farman M.L."/>
            <person name="Gathman A.C."/>
            <person name="Goldberg J."/>
            <person name="Guigo R."/>
            <person name="Hoegger P.J."/>
            <person name="Hooker J.B."/>
            <person name="Huggins A."/>
            <person name="James T.Y."/>
            <person name="Kamada T."/>
            <person name="Kilaru S."/>
            <person name="Kodira C."/>
            <person name="Kues U."/>
            <person name="Kupfer D."/>
            <person name="Kwan H.S."/>
            <person name="Lomsadze A."/>
            <person name="Li W."/>
            <person name="Lilly W.W."/>
            <person name="Ma L.J."/>
            <person name="Mackey A.J."/>
            <person name="Manning G."/>
            <person name="Martin F."/>
            <person name="Muraguchi H."/>
            <person name="Natvig D.O."/>
            <person name="Palmerini H."/>
            <person name="Ramesh M.A."/>
            <person name="Rehmeyer C.J."/>
            <person name="Roe B.A."/>
            <person name="Shenoy N."/>
            <person name="Stanke M."/>
            <person name="Ter-Hovhannisyan V."/>
            <person name="Tunlid A."/>
            <person name="Velagapudi R."/>
            <person name="Vision T.J."/>
            <person name="Zeng Q."/>
            <person name="Zolan M.E."/>
            <person name="Pukkila P.J."/>
        </authorList>
    </citation>
    <scope>NUCLEOTIDE SEQUENCE [LARGE SCALE GENOMIC DNA]</scope>
    <source>
        <strain evidence="3">Okayama-7 / 130 / ATCC MYA-4618 / FGSC 9003</strain>
    </source>
</reference>
<evidence type="ECO:0000313" key="2">
    <source>
        <dbReference type="EMBL" id="EAU83425.2"/>
    </source>
</evidence>
<dbReference type="KEGG" id="cci:CC1G_12492"/>
<dbReference type="GO" id="GO:0003676">
    <property type="term" value="F:nucleic acid binding"/>
    <property type="evidence" value="ECO:0007669"/>
    <property type="project" value="InterPro"/>
</dbReference>
<dbReference type="VEuPathDB" id="FungiDB:CC1G_12492"/>
<protein>
    <submittedName>
        <fullName evidence="2">Uncharacterized protein</fullName>
    </submittedName>
</protein>
<feature type="compositionally biased region" description="Polar residues" evidence="1">
    <location>
        <begin position="223"/>
        <end position="242"/>
    </location>
</feature>
<feature type="region of interest" description="Disordered" evidence="1">
    <location>
        <begin position="131"/>
        <end position="153"/>
    </location>
</feature>
<comment type="caution">
    <text evidence="2">The sequence shown here is derived from an EMBL/GenBank/DDBJ whole genome shotgun (WGS) entry which is preliminary data.</text>
</comment>
<dbReference type="Proteomes" id="UP000001861">
    <property type="component" value="Unassembled WGS sequence"/>
</dbReference>
<gene>
    <name evidence="2" type="ORF">CC1G_12492</name>
</gene>
<name>A8P2T8_COPC7</name>
<dbReference type="GeneID" id="6014985"/>
<dbReference type="InParanoid" id="A8P2T8"/>